<name>A0A8H6CP76_9LECA</name>
<keyword evidence="3" id="KW-1185">Reference proteome</keyword>
<dbReference type="InterPro" id="IPR000999">
    <property type="entry name" value="RNase_III_dom"/>
</dbReference>
<gene>
    <name evidence="2" type="ORF">HO133_008267</name>
</gene>
<protein>
    <recommendedName>
        <fullName evidence="1">RNase III domain-containing protein</fullName>
    </recommendedName>
</protein>
<reference evidence="2 3" key="1">
    <citation type="journal article" date="2020" name="Genomics">
        <title>Complete, high-quality genomes from long-read metagenomic sequencing of two wolf lichen thalli reveals enigmatic genome architecture.</title>
        <authorList>
            <person name="McKenzie S.K."/>
            <person name="Walston R.F."/>
            <person name="Allen J.L."/>
        </authorList>
    </citation>
    <scope>NUCLEOTIDE SEQUENCE [LARGE SCALE GENOMIC DNA]</scope>
    <source>
        <strain evidence="2">WasteWater1</strain>
    </source>
</reference>
<dbReference type="GeneID" id="59336664"/>
<dbReference type="AlphaFoldDB" id="A0A8H6CP76"/>
<evidence type="ECO:0000313" key="3">
    <source>
        <dbReference type="Proteomes" id="UP000593566"/>
    </source>
</evidence>
<dbReference type="Proteomes" id="UP000593566">
    <property type="component" value="Unassembled WGS sequence"/>
</dbReference>
<dbReference type="SUPFAM" id="SSF69065">
    <property type="entry name" value="RNase III domain-like"/>
    <property type="match status" value="1"/>
</dbReference>
<dbReference type="GO" id="GO:0004525">
    <property type="term" value="F:ribonuclease III activity"/>
    <property type="evidence" value="ECO:0007669"/>
    <property type="project" value="InterPro"/>
</dbReference>
<evidence type="ECO:0000313" key="2">
    <source>
        <dbReference type="EMBL" id="KAF6226826.1"/>
    </source>
</evidence>
<accession>A0A8H6CP76</accession>
<proteinExistence type="predicted"/>
<comment type="caution">
    <text evidence="2">The sequence shown here is derived from an EMBL/GenBank/DDBJ whole genome shotgun (WGS) entry which is preliminary data.</text>
</comment>
<dbReference type="RefSeq" id="XP_037155135.1">
    <property type="nucleotide sequence ID" value="XM_037299134.1"/>
</dbReference>
<evidence type="ECO:0000259" key="1">
    <source>
        <dbReference type="PROSITE" id="PS50142"/>
    </source>
</evidence>
<feature type="domain" description="RNase III" evidence="1">
    <location>
        <begin position="17"/>
        <end position="142"/>
    </location>
</feature>
<organism evidence="2 3">
    <name type="scientific">Letharia lupina</name>
    <dbReference type="NCBI Taxonomy" id="560253"/>
    <lineage>
        <taxon>Eukaryota</taxon>
        <taxon>Fungi</taxon>
        <taxon>Dikarya</taxon>
        <taxon>Ascomycota</taxon>
        <taxon>Pezizomycotina</taxon>
        <taxon>Lecanoromycetes</taxon>
        <taxon>OSLEUM clade</taxon>
        <taxon>Lecanoromycetidae</taxon>
        <taxon>Lecanorales</taxon>
        <taxon>Lecanorineae</taxon>
        <taxon>Parmeliaceae</taxon>
        <taxon>Letharia</taxon>
    </lineage>
</organism>
<dbReference type="GO" id="GO:0006396">
    <property type="term" value="P:RNA processing"/>
    <property type="evidence" value="ECO:0007669"/>
    <property type="project" value="InterPro"/>
</dbReference>
<dbReference type="Gene3D" id="1.10.1520.10">
    <property type="entry name" value="Ribonuclease III domain"/>
    <property type="match status" value="1"/>
</dbReference>
<dbReference type="EMBL" id="JACCJB010000005">
    <property type="protein sequence ID" value="KAF6226826.1"/>
    <property type="molecule type" value="Genomic_DNA"/>
</dbReference>
<sequence length="168" mass="18254">MASDRFHGIDGKTQTELLTIESCISHTFKNPVLLLEALQFPRSIVGWHGYDDNTGLQVVGSNAISLARAVVEYNYTGLANSRVLNETHNTMWLEDSVSVCGRKIGLLDLIERSGYGGDQNEATAILRLTIKALMGAVYIDGGMEAVVVVLDEYDDHLIRASLGREGGG</sequence>
<dbReference type="InterPro" id="IPR036389">
    <property type="entry name" value="RNase_III_sf"/>
</dbReference>
<dbReference type="PROSITE" id="PS50142">
    <property type="entry name" value="RNASE_3_2"/>
    <property type="match status" value="1"/>
</dbReference>